<feature type="compositionally biased region" description="Basic and acidic residues" evidence="1">
    <location>
        <begin position="543"/>
        <end position="553"/>
    </location>
</feature>
<feature type="region of interest" description="Disordered" evidence="1">
    <location>
        <begin position="468"/>
        <end position="491"/>
    </location>
</feature>
<proteinExistence type="predicted"/>
<keyword evidence="3" id="KW-1185">Reference proteome</keyword>
<feature type="region of interest" description="Disordered" evidence="1">
    <location>
        <begin position="511"/>
        <end position="573"/>
    </location>
</feature>
<organism evidence="2 3">
    <name type="scientific">Allacma fusca</name>
    <dbReference type="NCBI Taxonomy" id="39272"/>
    <lineage>
        <taxon>Eukaryota</taxon>
        <taxon>Metazoa</taxon>
        <taxon>Ecdysozoa</taxon>
        <taxon>Arthropoda</taxon>
        <taxon>Hexapoda</taxon>
        <taxon>Collembola</taxon>
        <taxon>Symphypleona</taxon>
        <taxon>Sminthuridae</taxon>
        <taxon>Allacma</taxon>
    </lineage>
</organism>
<sequence>MKKQPQQQKKPFSSRPSKIRQPSQKAQSPVISYMTSGAKQKKFQAKSDSMFGASSIKSDGDSEGDDDDKFEKKTSSKPRFPFKNITFNKHFENDEPLPPLFGSIKMRSTVTKGTQDIRSGSPSYGVPNRSTVHSHFVPPLSPGPTSEKKIRYDQQIEQVEKKLFKKTEGLQETLENMQVEIQTLHETMLKNLRDAIQSTQSITPMMGQSPKTGIPKYPLKNFSSRIGGNRNPKASTYNAGNTENSPELKNLLIVDKYGSYQSHREPPVPPGFGHAPRLLPEFSTRKSFLDNPYLRRSGTRSSCEFNKKPPRASQLNPIKPTLSANTKRSITFNSKPKPTMPDWLRKMHLDIHNRDPLVQRASAGSVPKAKPPVSPPPGITTPDPLNYAYPVRQDTYVLPTSNSIFVGVNRKAKAAVTQTPDRSHKPMTKSSFVQTIKEKIRPKVKVPLKSKATQAELIHTITPSNGSLLAGGRKTSRVRTNKVTGPAAPEGYKDTRKLQTLIRTFVGNKYELRKNNPNGGPGSKKIQNKESRLITASSIKSKKRDDLTKESKGSLKKPPPLNLHQPFAFPPGTTQSKIDNFMDDMNLGSLTELGNVSLVKSSISSGESPPRLLTSSTTLISKTLKRIPQTSSVVTKNRPVVPNPTLKKPVLPSSRNLRASLNSTKNGNKKQFFARIKLELNNLLEDPTPVIWIFGYPQTSIVTNINSVVRTLADRLQYCQINLERQIRTWKEMSVDEDKIREISEAIAVQAKKMLNNVSQISFTGFGTSQVLELIQLAMISARVKGEKPKGFIIRSFPTHLEEGQAFEACLYPSVVGVYFLDEEWSSSKHLAPEHINPRYFIRRREYSEKAVEEAAEAFGKKTLKITNAEALDGAKVIEAVKIIEDRLLFHRQANTSGKVQDTTVEPIKSYKVILKKLSKRAL</sequence>
<evidence type="ECO:0000313" key="3">
    <source>
        <dbReference type="Proteomes" id="UP000708208"/>
    </source>
</evidence>
<gene>
    <name evidence="2" type="ORF">AFUS01_LOCUS45109</name>
</gene>
<feature type="compositionally biased region" description="Polar residues" evidence="1">
    <location>
        <begin position="112"/>
        <end position="133"/>
    </location>
</feature>
<feature type="region of interest" description="Disordered" evidence="1">
    <location>
        <begin position="292"/>
        <end position="324"/>
    </location>
</feature>
<dbReference type="Proteomes" id="UP000708208">
    <property type="component" value="Unassembled WGS sequence"/>
</dbReference>
<dbReference type="EMBL" id="CAJVCH010570760">
    <property type="protein sequence ID" value="CAG7835783.1"/>
    <property type="molecule type" value="Genomic_DNA"/>
</dbReference>
<protein>
    <submittedName>
        <fullName evidence="2">Uncharacterized protein</fullName>
    </submittedName>
</protein>
<evidence type="ECO:0000313" key="2">
    <source>
        <dbReference type="EMBL" id="CAG7835783.1"/>
    </source>
</evidence>
<reference evidence="2" key="1">
    <citation type="submission" date="2021-06" db="EMBL/GenBank/DDBJ databases">
        <authorList>
            <person name="Hodson N. C."/>
            <person name="Mongue J. A."/>
            <person name="Jaron S. K."/>
        </authorList>
    </citation>
    <scope>NUCLEOTIDE SEQUENCE</scope>
</reference>
<feature type="compositionally biased region" description="Polar residues" evidence="1">
    <location>
        <begin position="14"/>
        <end position="38"/>
    </location>
</feature>
<accession>A0A8J2PLU8</accession>
<comment type="caution">
    <text evidence="2">The sequence shown here is derived from an EMBL/GenBank/DDBJ whole genome shotgun (WGS) entry which is preliminary data.</text>
</comment>
<name>A0A8J2PLU8_9HEXA</name>
<evidence type="ECO:0000256" key="1">
    <source>
        <dbReference type="SAM" id="MobiDB-lite"/>
    </source>
</evidence>
<feature type="region of interest" description="Disordered" evidence="1">
    <location>
        <begin position="223"/>
        <end position="243"/>
    </location>
</feature>
<feature type="compositionally biased region" description="Low complexity" evidence="1">
    <location>
        <begin position="1"/>
        <end position="11"/>
    </location>
</feature>
<feature type="region of interest" description="Disordered" evidence="1">
    <location>
        <begin position="1"/>
        <end position="81"/>
    </location>
</feature>
<feature type="region of interest" description="Disordered" evidence="1">
    <location>
        <begin position="112"/>
        <end position="148"/>
    </location>
</feature>
<dbReference type="AlphaFoldDB" id="A0A8J2PLU8"/>